<keyword evidence="2" id="KW-0489">Methyltransferase</keyword>
<organism evidence="2">
    <name type="scientific">Trichodesmium erythraeum (strain IMS101)</name>
    <dbReference type="NCBI Taxonomy" id="203124"/>
    <lineage>
        <taxon>Bacteria</taxon>
        <taxon>Bacillati</taxon>
        <taxon>Cyanobacteriota</taxon>
        <taxon>Cyanophyceae</taxon>
        <taxon>Oscillatoriophycideae</taxon>
        <taxon>Oscillatoriales</taxon>
        <taxon>Microcoleaceae</taxon>
        <taxon>Trichodesmium</taxon>
    </lineage>
</organism>
<dbReference type="GO" id="GO:0008757">
    <property type="term" value="F:S-adenosylmethionine-dependent methyltransferase activity"/>
    <property type="evidence" value="ECO:0007669"/>
    <property type="project" value="InterPro"/>
</dbReference>
<protein>
    <submittedName>
        <fullName evidence="2">Methyltransferase type 11</fullName>
    </submittedName>
</protein>
<name>Q10ZL0_TRIEI</name>
<dbReference type="EMBL" id="CP000393">
    <property type="protein sequence ID" value="ABG52314.1"/>
    <property type="molecule type" value="Genomic_DNA"/>
</dbReference>
<dbReference type="Pfam" id="PF08241">
    <property type="entry name" value="Methyltransf_11"/>
    <property type="match status" value="1"/>
</dbReference>
<dbReference type="KEGG" id="ter:Tery_3190"/>
<dbReference type="InterPro" id="IPR029063">
    <property type="entry name" value="SAM-dependent_MTases_sf"/>
</dbReference>
<dbReference type="GO" id="GO:0032259">
    <property type="term" value="P:methylation"/>
    <property type="evidence" value="ECO:0007669"/>
    <property type="project" value="UniProtKB-KW"/>
</dbReference>
<dbReference type="CDD" id="cd02440">
    <property type="entry name" value="AdoMet_MTases"/>
    <property type="match status" value="1"/>
</dbReference>
<reference evidence="2" key="1">
    <citation type="submission" date="2006-06" db="EMBL/GenBank/DDBJ databases">
        <title>Complete sequence of Trichodesmium erythraeum IMS101.</title>
        <authorList>
            <consortium name="US DOE Joint Genome Institute"/>
            <person name="Copeland A."/>
            <person name="Lucas S."/>
            <person name="Lapidus A."/>
            <person name="Barry K."/>
            <person name="Detter J.C."/>
            <person name="Glavina del Rio T."/>
            <person name="Hammon N."/>
            <person name="Israni S."/>
            <person name="Dalin E."/>
            <person name="Tice H."/>
            <person name="Pitluck S."/>
            <person name="Kiss H."/>
            <person name="Munk A.C."/>
            <person name="Brettin T."/>
            <person name="Bruce D."/>
            <person name="Han C."/>
            <person name="Tapia R."/>
            <person name="Gilna P."/>
            <person name="Schmutz J."/>
            <person name="Larimer F."/>
            <person name="Land M."/>
            <person name="Hauser L."/>
            <person name="Kyrpides N."/>
            <person name="Kim E."/>
            <person name="Richardson P."/>
        </authorList>
    </citation>
    <scope>NUCLEOTIDE SEQUENCE [LARGE SCALE GENOMIC DNA]</scope>
    <source>
        <strain evidence="2">IMS101</strain>
    </source>
</reference>
<dbReference type="AlphaFoldDB" id="Q10ZL0"/>
<evidence type="ECO:0000259" key="1">
    <source>
        <dbReference type="Pfam" id="PF08241"/>
    </source>
</evidence>
<evidence type="ECO:0000313" key="2">
    <source>
        <dbReference type="EMBL" id="ABG52314.1"/>
    </source>
</evidence>
<dbReference type="SUPFAM" id="SSF53335">
    <property type="entry name" value="S-adenosyl-L-methionine-dependent methyltransferases"/>
    <property type="match status" value="1"/>
</dbReference>
<keyword evidence="2" id="KW-0808">Transferase</keyword>
<proteinExistence type="predicted"/>
<dbReference type="Gene3D" id="3.40.50.150">
    <property type="entry name" value="Vaccinia Virus protein VP39"/>
    <property type="match status" value="1"/>
</dbReference>
<dbReference type="eggNOG" id="COG0500">
    <property type="taxonomic scope" value="Bacteria"/>
</dbReference>
<accession>Q10ZL0</accession>
<dbReference type="InterPro" id="IPR013216">
    <property type="entry name" value="Methyltransf_11"/>
</dbReference>
<dbReference type="RefSeq" id="WP_011612659.1">
    <property type="nucleotide sequence ID" value="NC_008312.1"/>
</dbReference>
<dbReference type="OrthoDB" id="527763at2"/>
<sequence length="245" mass="28512">MSQKKSALSANNEQSFWFAKENLDNWYAQIMAVQARFEQEYRGEPLELPPEVKAMPIFHDFASGNLTAKIVSPFWEIAKPKKNKKCLDIGCGVSFLIYPWRDWQAFFYGQEISTIARDNLNKRGSLLNYKLFKKVELGPAHQLMYQANEFDLAIATGFSCYYPVDYWELVLEEVKRVLKSECHLVFDVINSEQPLAENWAILETYLGAEVFLEPLEKWEKIIKAKGGKIVKQQSGELFHMYKVRF</sequence>
<gene>
    <name evidence="2" type="ordered locus">Tery_3190</name>
</gene>
<dbReference type="HOGENOM" id="CLU_099336_0_0_3"/>
<feature type="domain" description="Methyltransferase type 11" evidence="1">
    <location>
        <begin position="87"/>
        <end position="186"/>
    </location>
</feature>